<dbReference type="GO" id="GO:0032790">
    <property type="term" value="P:ribosome disassembly"/>
    <property type="evidence" value="ECO:0007669"/>
    <property type="project" value="TreeGrafter"/>
</dbReference>
<dbReference type="GO" id="GO:0005737">
    <property type="term" value="C:cytoplasm"/>
    <property type="evidence" value="ECO:0007669"/>
    <property type="project" value="UniProtKB-SubCell"/>
</dbReference>
<dbReference type="GO" id="GO:0070481">
    <property type="term" value="P:nuclear-transcribed mRNA catabolic process, non-stop decay"/>
    <property type="evidence" value="ECO:0007669"/>
    <property type="project" value="InterPro"/>
</dbReference>
<proteinExistence type="inferred from homology"/>
<evidence type="ECO:0000313" key="11">
    <source>
        <dbReference type="EMBL" id="VVC04488.1"/>
    </source>
</evidence>
<dbReference type="InterPro" id="IPR029064">
    <property type="entry name" value="Ribosomal_eL30-like_sf"/>
</dbReference>
<evidence type="ECO:0000256" key="5">
    <source>
        <dbReference type="ARBA" id="ARBA00022722"/>
    </source>
</evidence>
<dbReference type="AlphaFoldDB" id="A0A5E4LTS1"/>
<dbReference type="Gene3D" id="3.30.420.60">
    <property type="entry name" value="eRF1 domain 2"/>
    <property type="match status" value="1"/>
</dbReference>
<dbReference type="PANTHER" id="PTHR10853:SF0">
    <property type="entry name" value="PROTEIN PELOTA HOMOLOG"/>
    <property type="match status" value="1"/>
</dbReference>
<reference evidence="11 12" key="1">
    <citation type="submission" date="2019-08" db="EMBL/GenBank/DDBJ databases">
        <authorList>
            <person name="Vazquez-Campos X."/>
        </authorList>
    </citation>
    <scope>NUCLEOTIDE SEQUENCE [LARGE SCALE GENOMIC DNA]</scope>
    <source>
        <strain evidence="11">LFW-283_2</strain>
    </source>
</reference>
<evidence type="ECO:0000256" key="3">
    <source>
        <dbReference type="ARBA" id="ARBA00009504"/>
    </source>
</evidence>
<evidence type="ECO:0000256" key="8">
    <source>
        <dbReference type="ARBA" id="ARBA00022801"/>
    </source>
</evidence>
<evidence type="ECO:0000256" key="2">
    <source>
        <dbReference type="ARBA" id="ARBA00004496"/>
    </source>
</evidence>
<comment type="domain">
    <text evidence="9">The N-terminal domain has the RNA-binding Sm fold. It harbors the endoribonuclease activity.</text>
</comment>
<dbReference type="HAMAP" id="MF_01853">
    <property type="entry name" value="PelO"/>
    <property type="match status" value="1"/>
</dbReference>
<dbReference type="GO" id="GO:0004519">
    <property type="term" value="F:endonuclease activity"/>
    <property type="evidence" value="ECO:0007669"/>
    <property type="project" value="UniProtKB-UniRule"/>
</dbReference>
<dbReference type="EC" id="3.1.-.-" evidence="9"/>
<sequence>MRIVHFDRKFGIMKIQVDTLDDMWHLDKVLAPGDEVESHSLRTYKVGTKEEKKPVTIKVKTERVEFAKSANRLRILGPIVWGEPEDYIQLGKYHTIDVGQGDTIKVTKKWKNHEVKRLEDAVKESKKPKIRIIVLDDEKALNAMLRSFGVEYGAEFYSSGSKRDENYDKTQGEYFGKIAAEIERHPEKYVIAGPGFTKDNLKKFIEKKKPELLKKITFENVSYAERTGVNELFNRGVIEKIMGEERFENEMKLIEELMADVYKEGGKAVYGIREVKKAAEAFAIKKLLVLDEYLRTDAEAETVVDLADQNKADIVVFSSEGDAGAKLKGMGKIAALLKFKIRE</sequence>
<evidence type="ECO:0000256" key="7">
    <source>
        <dbReference type="ARBA" id="ARBA00022759"/>
    </source>
</evidence>
<evidence type="ECO:0000256" key="4">
    <source>
        <dbReference type="ARBA" id="ARBA00022490"/>
    </source>
</evidence>
<dbReference type="PANTHER" id="PTHR10853">
    <property type="entry name" value="PELOTA"/>
    <property type="match status" value="1"/>
</dbReference>
<evidence type="ECO:0000256" key="9">
    <source>
        <dbReference type="HAMAP-Rule" id="MF_01853"/>
    </source>
</evidence>
<dbReference type="Proteomes" id="UP000789941">
    <property type="component" value="Unassembled WGS sequence"/>
</dbReference>
<evidence type="ECO:0000313" key="12">
    <source>
        <dbReference type="Proteomes" id="UP000789941"/>
    </source>
</evidence>
<keyword evidence="4 9" id="KW-0963">Cytoplasm</keyword>
<gene>
    <name evidence="11" type="primary">prf1_2</name>
    <name evidence="9" type="synonym">pelA</name>
    <name evidence="11" type="ORF">LFW2832_00980</name>
</gene>
<organism evidence="11 12">
    <name type="scientific">Candidatus Bilamarchaeum dharawalense</name>
    <dbReference type="NCBI Taxonomy" id="2885759"/>
    <lineage>
        <taxon>Archaea</taxon>
        <taxon>Candidatus Micrarchaeota</taxon>
        <taxon>Candidatus Micrarchaeia</taxon>
        <taxon>Candidatus Anstonellales</taxon>
        <taxon>Candidatus Bilamarchaeaceae</taxon>
        <taxon>Candidatus Bilamarchaeum</taxon>
    </lineage>
</organism>
<keyword evidence="5 9" id="KW-0540">Nuclease</keyword>
<protein>
    <recommendedName>
        <fullName evidence="9">Protein pelota homolog</fullName>
        <ecNumber evidence="9">3.1.-.-</ecNumber>
    </recommendedName>
</protein>
<dbReference type="SUPFAM" id="SSF159065">
    <property type="entry name" value="Dom34/Pelota N-terminal domain-like"/>
    <property type="match status" value="1"/>
</dbReference>
<feature type="domain" description="eRF1/Pelota-like N-terminal" evidence="10">
    <location>
        <begin position="1"/>
        <end position="123"/>
    </location>
</feature>
<dbReference type="NCBIfam" id="TIGR00111">
    <property type="entry name" value="pelota"/>
    <property type="match status" value="1"/>
</dbReference>
<comment type="function">
    <text evidence="9">May function in recognizing stalled ribosomes, interact with stem-loop structures in stalled mRNA molecules, and effect endonucleolytic cleavage of the mRNA. May play a role in the release non-functional ribosomes and degradation of damaged mRNAs. Has endoribonuclease activity.</text>
</comment>
<dbReference type="Pfam" id="PF03465">
    <property type="entry name" value="eRF1_3"/>
    <property type="match status" value="1"/>
</dbReference>
<dbReference type="InterPro" id="IPR042226">
    <property type="entry name" value="eFR1_2_sf"/>
</dbReference>
<comment type="caution">
    <text evidence="11">The sequence shown here is derived from an EMBL/GenBank/DDBJ whole genome shotgun (WGS) entry which is preliminary data.</text>
</comment>
<evidence type="ECO:0000259" key="10">
    <source>
        <dbReference type="SMART" id="SM01194"/>
    </source>
</evidence>
<dbReference type="Pfam" id="PF26356">
    <property type="entry name" value="Pelota_N"/>
    <property type="match status" value="1"/>
</dbReference>
<dbReference type="GO" id="GO:0070966">
    <property type="term" value="P:nuclear-transcribed mRNA catabolic process, no-go decay"/>
    <property type="evidence" value="ECO:0007669"/>
    <property type="project" value="InterPro"/>
</dbReference>
<dbReference type="SUPFAM" id="SSF53137">
    <property type="entry name" value="Translational machinery components"/>
    <property type="match status" value="1"/>
</dbReference>
<dbReference type="Gene3D" id="3.30.1330.30">
    <property type="match status" value="1"/>
</dbReference>
<comment type="subcellular location">
    <subcellularLocation>
        <location evidence="2 9">Cytoplasm</location>
    </subcellularLocation>
</comment>
<comment type="subunit">
    <text evidence="9">Monomer.</text>
</comment>
<dbReference type="GO" id="GO:0070651">
    <property type="term" value="P:nonfunctional rRNA decay"/>
    <property type="evidence" value="ECO:0007669"/>
    <property type="project" value="TreeGrafter"/>
</dbReference>
<dbReference type="InterPro" id="IPR005142">
    <property type="entry name" value="eRF1_3"/>
</dbReference>
<comment type="similarity">
    <text evidence="3 9">Belongs to the eukaryotic release factor 1 family. Pelota subfamily.</text>
</comment>
<dbReference type="InterPro" id="IPR005140">
    <property type="entry name" value="eRF1_Pelota-like_N"/>
</dbReference>
<name>A0A5E4LTS1_9ARCH</name>
<dbReference type="Gene3D" id="2.30.30.870">
    <property type="entry name" value="Pelota, domain A"/>
    <property type="match status" value="1"/>
</dbReference>
<dbReference type="GO" id="GO:0071025">
    <property type="term" value="P:RNA surveillance"/>
    <property type="evidence" value="ECO:0007669"/>
    <property type="project" value="InterPro"/>
</dbReference>
<keyword evidence="7 9" id="KW-0255">Endonuclease</keyword>
<comment type="cofactor">
    <cofactor evidence="1 9">
        <name>a divalent metal cation</name>
        <dbReference type="ChEBI" id="CHEBI:60240"/>
    </cofactor>
</comment>
<accession>A0A5E4LTS1</accession>
<keyword evidence="8 9" id="KW-0378">Hydrolase</keyword>
<evidence type="ECO:0000256" key="1">
    <source>
        <dbReference type="ARBA" id="ARBA00001968"/>
    </source>
</evidence>
<dbReference type="GO" id="GO:0046872">
    <property type="term" value="F:metal ion binding"/>
    <property type="evidence" value="ECO:0007669"/>
    <property type="project" value="UniProtKB-UniRule"/>
</dbReference>
<evidence type="ECO:0000256" key="6">
    <source>
        <dbReference type="ARBA" id="ARBA00022723"/>
    </source>
</evidence>
<dbReference type="GO" id="GO:0016787">
    <property type="term" value="F:hydrolase activity"/>
    <property type="evidence" value="ECO:0007669"/>
    <property type="project" value="UniProtKB-KW"/>
</dbReference>
<keyword evidence="6 9" id="KW-0479">Metal-binding</keyword>
<dbReference type="SUPFAM" id="SSF55315">
    <property type="entry name" value="L30e-like"/>
    <property type="match status" value="1"/>
</dbReference>
<dbReference type="InterPro" id="IPR038069">
    <property type="entry name" value="Pelota/DOM34_N"/>
</dbReference>
<dbReference type="EMBL" id="CABMJJ010000009">
    <property type="protein sequence ID" value="VVC04488.1"/>
    <property type="molecule type" value="Genomic_DNA"/>
</dbReference>
<dbReference type="SMART" id="SM01194">
    <property type="entry name" value="eRF1_1"/>
    <property type="match status" value="1"/>
</dbReference>
<dbReference type="InterPro" id="IPR023521">
    <property type="entry name" value="Pelota_arc"/>
</dbReference>
<dbReference type="InterPro" id="IPR058547">
    <property type="entry name" value="Pelota_N"/>
</dbReference>
<dbReference type="InterPro" id="IPR004405">
    <property type="entry name" value="TF_pelota"/>
</dbReference>